<evidence type="ECO:0000256" key="2">
    <source>
        <dbReference type="ARBA" id="ARBA00022490"/>
    </source>
</evidence>
<dbReference type="GO" id="GO:0045893">
    <property type="term" value="P:positive regulation of DNA-templated transcription"/>
    <property type="evidence" value="ECO:0007669"/>
    <property type="project" value="InterPro"/>
</dbReference>
<accession>A0A1Y5T288</accession>
<keyword evidence="2" id="KW-0963">Cytoplasm</keyword>
<dbReference type="Proteomes" id="UP000193200">
    <property type="component" value="Unassembled WGS sequence"/>
</dbReference>
<dbReference type="GO" id="GO:0003700">
    <property type="term" value="F:DNA-binding transcription factor activity"/>
    <property type="evidence" value="ECO:0007669"/>
    <property type="project" value="InterPro"/>
</dbReference>
<sequence length="146" mass="16365">MNIGELARQSGVNAKTIRYYEEIGLIPAAHRGDNGYRRYRTQDLNRLQFVRRARGLGFSVEDVSALLALYNDRSRHSSDVRAIARRHVAEIDGKIRELVSMREMLNELIESCQGDHRPECPILQDLAGADTDAGTSAADVRTKVPT</sequence>
<dbReference type="SMART" id="SM00422">
    <property type="entry name" value="HTH_MERR"/>
    <property type="match status" value="1"/>
</dbReference>
<dbReference type="GO" id="GO:0003677">
    <property type="term" value="F:DNA binding"/>
    <property type="evidence" value="ECO:0007669"/>
    <property type="project" value="UniProtKB-KW"/>
</dbReference>
<evidence type="ECO:0000313" key="7">
    <source>
        <dbReference type="EMBL" id="SLN54313.1"/>
    </source>
</evidence>
<evidence type="ECO:0000256" key="4">
    <source>
        <dbReference type="ARBA" id="ARBA00023125"/>
    </source>
</evidence>
<dbReference type="PANTHER" id="PTHR30204:SF94">
    <property type="entry name" value="HEAVY METAL-DEPENDENT TRANSCRIPTIONAL REGULATOR HI_0293-RELATED"/>
    <property type="match status" value="1"/>
</dbReference>
<dbReference type="PROSITE" id="PS00552">
    <property type="entry name" value="HTH_MERR_1"/>
    <property type="match status" value="1"/>
</dbReference>
<organism evidence="7 8">
    <name type="scientific">Oceanibacterium hippocampi</name>
    <dbReference type="NCBI Taxonomy" id="745714"/>
    <lineage>
        <taxon>Bacteria</taxon>
        <taxon>Pseudomonadati</taxon>
        <taxon>Pseudomonadota</taxon>
        <taxon>Alphaproteobacteria</taxon>
        <taxon>Sneathiellales</taxon>
        <taxon>Sneathiellaceae</taxon>
        <taxon>Oceanibacterium</taxon>
    </lineage>
</organism>
<keyword evidence="8" id="KW-1185">Reference proteome</keyword>
<dbReference type="Pfam" id="PF00376">
    <property type="entry name" value="MerR"/>
    <property type="match status" value="1"/>
</dbReference>
<dbReference type="InterPro" id="IPR009061">
    <property type="entry name" value="DNA-bd_dom_put_sf"/>
</dbReference>
<dbReference type="PANTHER" id="PTHR30204">
    <property type="entry name" value="REDOX-CYCLING DRUG-SENSING TRANSCRIPTIONAL ACTIVATOR SOXR"/>
    <property type="match status" value="1"/>
</dbReference>
<evidence type="ECO:0000256" key="1">
    <source>
        <dbReference type="ARBA" id="ARBA00004496"/>
    </source>
</evidence>
<dbReference type="OrthoDB" id="9802944at2"/>
<dbReference type="RefSeq" id="WP_085883670.1">
    <property type="nucleotide sequence ID" value="NZ_FWFR01000002.1"/>
</dbReference>
<protein>
    <submittedName>
        <fullName evidence="7">HTH-type transcriptional regulator HmrR</fullName>
    </submittedName>
</protein>
<reference evidence="7 8" key="1">
    <citation type="submission" date="2017-03" db="EMBL/GenBank/DDBJ databases">
        <authorList>
            <person name="Afonso C.L."/>
            <person name="Miller P.J."/>
            <person name="Scott M.A."/>
            <person name="Spackman E."/>
            <person name="Goraichik I."/>
            <person name="Dimitrov K.M."/>
            <person name="Suarez D.L."/>
            <person name="Swayne D.E."/>
        </authorList>
    </citation>
    <scope>NUCLEOTIDE SEQUENCE [LARGE SCALE GENOMIC DNA]</scope>
    <source>
        <strain evidence="7 8">CECT 7691</strain>
    </source>
</reference>
<proteinExistence type="predicted"/>
<dbReference type="FunCoup" id="A0A1Y5T288">
    <property type="interactions" value="84"/>
</dbReference>
<dbReference type="AlphaFoldDB" id="A0A1Y5T288"/>
<dbReference type="CDD" id="cd01108">
    <property type="entry name" value="HTH_CueR"/>
    <property type="match status" value="1"/>
</dbReference>
<dbReference type="InterPro" id="IPR047057">
    <property type="entry name" value="MerR_fam"/>
</dbReference>
<evidence type="ECO:0000256" key="3">
    <source>
        <dbReference type="ARBA" id="ARBA00023015"/>
    </source>
</evidence>
<dbReference type="SUPFAM" id="SSF46955">
    <property type="entry name" value="Putative DNA-binding domain"/>
    <property type="match status" value="1"/>
</dbReference>
<dbReference type="InterPro" id="IPR011789">
    <property type="entry name" value="CueR"/>
</dbReference>
<evidence type="ECO:0000313" key="8">
    <source>
        <dbReference type="Proteomes" id="UP000193200"/>
    </source>
</evidence>
<evidence type="ECO:0000256" key="5">
    <source>
        <dbReference type="ARBA" id="ARBA00023163"/>
    </source>
</evidence>
<name>A0A1Y5T288_9PROT</name>
<feature type="domain" description="HTH merR-type" evidence="6">
    <location>
        <begin position="1"/>
        <end position="69"/>
    </location>
</feature>
<evidence type="ECO:0000259" key="6">
    <source>
        <dbReference type="PROSITE" id="PS50937"/>
    </source>
</evidence>
<dbReference type="EMBL" id="FWFR01000002">
    <property type="protein sequence ID" value="SLN54313.1"/>
    <property type="molecule type" value="Genomic_DNA"/>
</dbReference>
<dbReference type="GO" id="GO:0005507">
    <property type="term" value="F:copper ion binding"/>
    <property type="evidence" value="ECO:0007669"/>
    <property type="project" value="InterPro"/>
</dbReference>
<dbReference type="NCBIfam" id="TIGR02044">
    <property type="entry name" value="CueR"/>
    <property type="match status" value="1"/>
</dbReference>
<dbReference type="InterPro" id="IPR015358">
    <property type="entry name" value="Tscrpt_reg_MerR_DNA-bd"/>
</dbReference>
<dbReference type="Pfam" id="PF09278">
    <property type="entry name" value="MerR-DNA-bind"/>
    <property type="match status" value="1"/>
</dbReference>
<dbReference type="Gene3D" id="1.10.1660.10">
    <property type="match status" value="1"/>
</dbReference>
<comment type="subcellular location">
    <subcellularLocation>
        <location evidence="1">Cytoplasm</location>
    </subcellularLocation>
</comment>
<gene>
    <name evidence="7" type="primary">hmrR</name>
    <name evidence="7" type="ORF">OCH7691_02298</name>
</gene>
<keyword evidence="3" id="KW-0805">Transcription regulation</keyword>
<keyword evidence="4" id="KW-0238">DNA-binding</keyword>
<dbReference type="PRINTS" id="PR00040">
    <property type="entry name" value="HTHMERR"/>
</dbReference>
<dbReference type="GO" id="GO:0005737">
    <property type="term" value="C:cytoplasm"/>
    <property type="evidence" value="ECO:0007669"/>
    <property type="project" value="UniProtKB-SubCell"/>
</dbReference>
<dbReference type="InParanoid" id="A0A1Y5T288"/>
<dbReference type="PROSITE" id="PS50937">
    <property type="entry name" value="HTH_MERR_2"/>
    <property type="match status" value="1"/>
</dbReference>
<keyword evidence="5" id="KW-0804">Transcription</keyword>
<dbReference type="InterPro" id="IPR000551">
    <property type="entry name" value="MerR-type_HTH_dom"/>
</dbReference>